<gene>
    <name evidence="2" type="ORF">HNQ61_000921</name>
</gene>
<reference evidence="2 3" key="1">
    <citation type="submission" date="2020-08" db="EMBL/GenBank/DDBJ databases">
        <title>Genomic Encyclopedia of Type Strains, Phase IV (KMG-IV): sequencing the most valuable type-strain genomes for metagenomic binning, comparative biology and taxonomic classification.</title>
        <authorList>
            <person name="Goeker M."/>
        </authorList>
    </citation>
    <scope>NUCLEOTIDE SEQUENCE [LARGE SCALE GENOMIC DNA]</scope>
    <source>
        <strain evidence="2 3">DSM 29007</strain>
    </source>
</reference>
<proteinExistence type="predicted"/>
<dbReference type="Pfam" id="PF04717">
    <property type="entry name" value="Phage_base_V"/>
    <property type="match status" value="1"/>
</dbReference>
<comment type="caution">
    <text evidence="2">The sequence shown here is derived from an EMBL/GenBank/DDBJ whole genome shotgun (WGS) entry which is preliminary data.</text>
</comment>
<dbReference type="InterPro" id="IPR006531">
    <property type="entry name" value="Gp5/Vgr_OB"/>
</dbReference>
<sequence>MSAPFWGKYRGIVSDVNDPLMMGRIRAKVPDVLGDIQSGWAMPCAPFGGDQTGFFSIPKSGAGVWIEFEHGDPDYPVWAGCWWGSMAEMPSDILAPPYKKLMIVTEGGHKVTLDDTPGIGHLTLETKGGHKVKLDDTPGAGGITLETSTGAKISITAQGIEIDNGQGASLKMQGPQVQVNNGALEVI</sequence>
<evidence type="ECO:0000259" key="1">
    <source>
        <dbReference type="Pfam" id="PF04717"/>
    </source>
</evidence>
<dbReference type="SUPFAM" id="SSF69255">
    <property type="entry name" value="gp5 N-terminal domain-like"/>
    <property type="match status" value="1"/>
</dbReference>
<dbReference type="Gene3D" id="2.40.50.230">
    <property type="entry name" value="Gp5 N-terminal domain"/>
    <property type="match status" value="1"/>
</dbReference>
<feature type="domain" description="Gp5/Type VI secretion system Vgr protein OB-fold" evidence="1">
    <location>
        <begin position="9"/>
        <end position="83"/>
    </location>
</feature>
<protein>
    <submittedName>
        <fullName evidence="2">Uncharacterized protein involved in type VI secretion and phage assembly</fullName>
    </submittedName>
</protein>
<dbReference type="RefSeq" id="WP_170037881.1">
    <property type="nucleotide sequence ID" value="NZ_JABDTL010000002.1"/>
</dbReference>
<dbReference type="Proteomes" id="UP000582837">
    <property type="component" value="Unassembled WGS sequence"/>
</dbReference>
<evidence type="ECO:0000313" key="2">
    <source>
        <dbReference type="EMBL" id="MBB6069306.1"/>
    </source>
</evidence>
<evidence type="ECO:0000313" key="3">
    <source>
        <dbReference type="Proteomes" id="UP000582837"/>
    </source>
</evidence>
<name>A0A841GX34_9BACT</name>
<keyword evidence="3" id="KW-1185">Reference proteome</keyword>
<organism evidence="2 3">
    <name type="scientific">Longimicrobium terrae</name>
    <dbReference type="NCBI Taxonomy" id="1639882"/>
    <lineage>
        <taxon>Bacteria</taxon>
        <taxon>Pseudomonadati</taxon>
        <taxon>Gemmatimonadota</taxon>
        <taxon>Longimicrobiia</taxon>
        <taxon>Longimicrobiales</taxon>
        <taxon>Longimicrobiaceae</taxon>
        <taxon>Longimicrobium</taxon>
    </lineage>
</organism>
<dbReference type="AlphaFoldDB" id="A0A841GX34"/>
<dbReference type="EMBL" id="JACHIA010000002">
    <property type="protein sequence ID" value="MBB6069306.1"/>
    <property type="molecule type" value="Genomic_DNA"/>
</dbReference>
<accession>A0A841GX34</accession>
<dbReference type="InterPro" id="IPR037026">
    <property type="entry name" value="Vgr_OB-fold_dom_sf"/>
</dbReference>